<name>A0AAW8DTQ8_9BURK</name>
<reference evidence="9" key="1">
    <citation type="submission" date="2023-07" db="EMBL/GenBank/DDBJ databases">
        <title>Sorghum-associated microbial communities from plants grown in Nebraska, USA.</title>
        <authorList>
            <person name="Schachtman D."/>
        </authorList>
    </citation>
    <scope>NUCLEOTIDE SEQUENCE</scope>
    <source>
        <strain evidence="9">DS2795</strain>
    </source>
</reference>
<keyword evidence="5 9" id="KW-0378">Hydrolase</keyword>
<dbReference type="RefSeq" id="WP_307636500.1">
    <property type="nucleotide sequence ID" value="NZ_JAUSRR010000003.1"/>
</dbReference>
<evidence type="ECO:0000256" key="3">
    <source>
        <dbReference type="ARBA" id="ARBA00022723"/>
    </source>
</evidence>
<feature type="signal peptide" evidence="8">
    <location>
        <begin position="1"/>
        <end position="31"/>
    </location>
</feature>
<evidence type="ECO:0000256" key="4">
    <source>
        <dbReference type="ARBA" id="ARBA00022729"/>
    </source>
</evidence>
<dbReference type="EMBL" id="JAUSRR010000003">
    <property type="protein sequence ID" value="MDP9922948.1"/>
    <property type="molecule type" value="Genomic_DNA"/>
</dbReference>
<evidence type="ECO:0000256" key="2">
    <source>
        <dbReference type="ARBA" id="ARBA00022487"/>
    </source>
</evidence>
<dbReference type="Gene3D" id="3.40.50.1820">
    <property type="entry name" value="alpha/beta hydrolase"/>
    <property type="match status" value="1"/>
</dbReference>
<evidence type="ECO:0000256" key="7">
    <source>
        <dbReference type="ARBA" id="ARBA00023157"/>
    </source>
</evidence>
<keyword evidence="7" id="KW-1015">Disulfide bond</keyword>
<keyword evidence="3" id="KW-0479">Metal-binding</keyword>
<dbReference type="EC" id="3.1.1.73" evidence="9"/>
<keyword evidence="6" id="KW-0106">Calcium</keyword>
<dbReference type="GO" id="GO:0046872">
    <property type="term" value="F:metal ion binding"/>
    <property type="evidence" value="ECO:0007669"/>
    <property type="project" value="UniProtKB-KW"/>
</dbReference>
<dbReference type="Pfam" id="PF07519">
    <property type="entry name" value="Tannase"/>
    <property type="match status" value="1"/>
</dbReference>
<evidence type="ECO:0000256" key="1">
    <source>
        <dbReference type="ARBA" id="ARBA00006249"/>
    </source>
</evidence>
<organism evidence="9 10">
    <name type="scientific">Variovorax boronicumulans</name>
    <dbReference type="NCBI Taxonomy" id="436515"/>
    <lineage>
        <taxon>Bacteria</taxon>
        <taxon>Pseudomonadati</taxon>
        <taxon>Pseudomonadota</taxon>
        <taxon>Betaproteobacteria</taxon>
        <taxon>Burkholderiales</taxon>
        <taxon>Comamonadaceae</taxon>
        <taxon>Variovorax</taxon>
    </lineage>
</organism>
<dbReference type="GO" id="GO:0030600">
    <property type="term" value="F:feruloyl esterase activity"/>
    <property type="evidence" value="ECO:0007669"/>
    <property type="project" value="UniProtKB-EC"/>
</dbReference>
<dbReference type="AlphaFoldDB" id="A0AAW8DTQ8"/>
<evidence type="ECO:0000313" key="9">
    <source>
        <dbReference type="EMBL" id="MDP9922948.1"/>
    </source>
</evidence>
<comment type="caution">
    <text evidence="9">The sequence shown here is derived from an EMBL/GenBank/DDBJ whole genome shotgun (WGS) entry which is preliminary data.</text>
</comment>
<evidence type="ECO:0000256" key="8">
    <source>
        <dbReference type="SAM" id="SignalP"/>
    </source>
</evidence>
<keyword evidence="2" id="KW-0719">Serine esterase</keyword>
<protein>
    <submittedName>
        <fullName evidence="9">Feruloyl esterase</fullName>
        <ecNumber evidence="9">3.1.1.73</ecNumber>
    </submittedName>
</protein>
<dbReference type="PANTHER" id="PTHR33938">
    <property type="entry name" value="FERULOYL ESTERASE B-RELATED"/>
    <property type="match status" value="1"/>
</dbReference>
<gene>
    <name evidence="9" type="ORF">J2W25_001969</name>
</gene>
<dbReference type="InterPro" id="IPR029058">
    <property type="entry name" value="AB_hydrolase_fold"/>
</dbReference>
<evidence type="ECO:0000256" key="5">
    <source>
        <dbReference type="ARBA" id="ARBA00022801"/>
    </source>
</evidence>
<evidence type="ECO:0000313" key="10">
    <source>
        <dbReference type="Proteomes" id="UP001244295"/>
    </source>
</evidence>
<feature type="chain" id="PRO_5043510602" evidence="8">
    <location>
        <begin position="32"/>
        <end position="541"/>
    </location>
</feature>
<comment type="similarity">
    <text evidence="1">Belongs to the tannase family.</text>
</comment>
<sequence length="541" mass="58468">MNQTTPMNRTARSQWMIATLGAAVLALTACTAPESRSDVREARSGMGSDAVKRADCSALVQLKLADASVVSATAAYGLGMPYICRVVGVARPTSDSNINFEIWLPAASAWNGKFYSAAGAGSIGALMYEPMVSSVRRGYASMTQDRGHASRPDTSAGLFGDGEWAFKRPEKIVDWSHRSQHVATVASKAIISAFYGSEAKHSYFESCSAGGHLALMEATRYPQDYDGIIAGAPGDQWTHTLAGRLWAALPARKGKEYIIPTEKLALLNRTAVQACDALDGVADGLIEDPRACKFDPSVLQCKPGSTSDCLTEAQIQTAKAIYGGLVRPGSNERIAHGFMPGSEFDWEIIANTYKLPGSAPDFLRFWAYEDPAYDSRNFDFDKGWDAINNKKVGGQTMAELTNVKPDLSKFRQRGGRLIRWHGWADTSVAPQSSIDFYEQIVKQETKAGADEVMRLFMAPGVAHCRGGPGPNSFDMLGALEGWVEKSTPPERVVANSFASGGTLTRSRPLCAYPKVARYSGVGNHDRVESFSCVDAPSKRAL</sequence>
<dbReference type="Proteomes" id="UP001244295">
    <property type="component" value="Unassembled WGS sequence"/>
</dbReference>
<dbReference type="InterPro" id="IPR011118">
    <property type="entry name" value="Tannase/feruloyl_esterase"/>
</dbReference>
<evidence type="ECO:0000256" key="6">
    <source>
        <dbReference type="ARBA" id="ARBA00022837"/>
    </source>
</evidence>
<proteinExistence type="inferred from homology"/>
<accession>A0AAW8DTQ8</accession>
<keyword evidence="4 8" id="KW-0732">Signal</keyword>
<dbReference type="PANTHER" id="PTHR33938:SF15">
    <property type="entry name" value="FERULOYL ESTERASE B-RELATED"/>
    <property type="match status" value="1"/>
</dbReference>
<dbReference type="SUPFAM" id="SSF53474">
    <property type="entry name" value="alpha/beta-Hydrolases"/>
    <property type="match status" value="1"/>
</dbReference>